<evidence type="ECO:0000259" key="1">
    <source>
        <dbReference type="Pfam" id="PF14244"/>
    </source>
</evidence>
<gene>
    <name evidence="2" type="ORF">F3Y22_tig00112530pilonHSYRG00094</name>
</gene>
<name>A0A6A2X900_HIBSY</name>
<protein>
    <recommendedName>
        <fullName evidence="1">Retrotransposon Copia-like N-terminal domain-containing protein</fullName>
    </recommendedName>
</protein>
<dbReference type="PANTHER" id="PTHR37610">
    <property type="entry name" value="CCHC-TYPE DOMAIN-CONTAINING PROTEIN"/>
    <property type="match status" value="1"/>
</dbReference>
<sequence length="363" mass="41146">MVLDDSSNPGDVAHLFKNDDTSSEYYIHPNENSSLVLTSALLTGSKYHSWARSMKMSLIFKNKLRFADGSIRAPKEDDPKYYAWLKCNNFVLSWLQRTLSSEIGQSVMWIDNAYDPWADLFDRFSQGDLMPISELQQDLFSLQLGTLSVTAYYTQLKIVWDEICNLRPLNSCEYSAKDYRKQDFVLRFLKGLNDKFSVQKSQILMMKPLSTINAIFAMVVQHERSITATGSVSESNVLFAGKYVHNNRNLVNKRDDFDSGNSSRRGFSATKKPTCTFCGLYGHSVEKCYRKHVFPPGSKIFNKGQTGIGSQICISTLDNQDSWGSCMDAKNSSFTLTKEHYTSLLSLIKDRGALELQMAAFIL</sequence>
<reference evidence="2" key="1">
    <citation type="submission" date="2019-09" db="EMBL/GenBank/DDBJ databases">
        <title>Draft genome information of white flower Hibiscus syriacus.</title>
        <authorList>
            <person name="Kim Y.-M."/>
        </authorList>
    </citation>
    <scope>NUCLEOTIDE SEQUENCE [LARGE SCALE GENOMIC DNA]</scope>
    <source>
        <strain evidence="2">YM2019G1</strain>
    </source>
</reference>
<proteinExistence type="predicted"/>
<comment type="caution">
    <text evidence="2">The sequence shown here is derived from an EMBL/GenBank/DDBJ whole genome shotgun (WGS) entry which is preliminary data.</text>
</comment>
<evidence type="ECO:0000313" key="3">
    <source>
        <dbReference type="Proteomes" id="UP000436088"/>
    </source>
</evidence>
<dbReference type="OrthoDB" id="1002462at2759"/>
<organism evidence="2 3">
    <name type="scientific">Hibiscus syriacus</name>
    <name type="common">Rose of Sharon</name>
    <dbReference type="NCBI Taxonomy" id="106335"/>
    <lineage>
        <taxon>Eukaryota</taxon>
        <taxon>Viridiplantae</taxon>
        <taxon>Streptophyta</taxon>
        <taxon>Embryophyta</taxon>
        <taxon>Tracheophyta</taxon>
        <taxon>Spermatophyta</taxon>
        <taxon>Magnoliopsida</taxon>
        <taxon>eudicotyledons</taxon>
        <taxon>Gunneridae</taxon>
        <taxon>Pentapetalae</taxon>
        <taxon>rosids</taxon>
        <taxon>malvids</taxon>
        <taxon>Malvales</taxon>
        <taxon>Malvaceae</taxon>
        <taxon>Malvoideae</taxon>
        <taxon>Hibiscus</taxon>
    </lineage>
</organism>
<dbReference type="AlphaFoldDB" id="A0A6A2X900"/>
<dbReference type="PANTHER" id="PTHR37610:SF55">
    <property type="entry name" value="RETROTRANSPOSON COPIA-LIKE N-TERMINAL DOMAIN-CONTAINING PROTEIN"/>
    <property type="match status" value="1"/>
</dbReference>
<accession>A0A6A2X900</accession>
<dbReference type="Pfam" id="PF14244">
    <property type="entry name" value="Retrotran_gag_3"/>
    <property type="match status" value="1"/>
</dbReference>
<evidence type="ECO:0000313" key="2">
    <source>
        <dbReference type="EMBL" id="KAE8665660.1"/>
    </source>
</evidence>
<feature type="domain" description="Retrotransposon Copia-like N-terminal" evidence="1">
    <location>
        <begin position="28"/>
        <end position="75"/>
    </location>
</feature>
<dbReference type="EMBL" id="VEPZ02001607">
    <property type="protein sequence ID" value="KAE8665660.1"/>
    <property type="molecule type" value="Genomic_DNA"/>
</dbReference>
<dbReference type="Proteomes" id="UP000436088">
    <property type="component" value="Unassembled WGS sequence"/>
</dbReference>
<dbReference type="InterPro" id="IPR029472">
    <property type="entry name" value="Copia-like_N"/>
</dbReference>
<keyword evidence="3" id="KW-1185">Reference proteome</keyword>